<evidence type="ECO:0000313" key="3">
    <source>
        <dbReference type="Proteomes" id="UP000185487"/>
    </source>
</evidence>
<dbReference type="Proteomes" id="UP000185487">
    <property type="component" value="Plasmid CBMB27-p1"/>
</dbReference>
<proteinExistence type="predicted"/>
<evidence type="ECO:0000313" key="1">
    <source>
        <dbReference type="EMBL" id="APT34990.1"/>
    </source>
</evidence>
<accession>A0AAE8L9I6</accession>
<sequence>MVAWLDAAATGAVVARIEARRHHAQALIGRDRFDRASLRISEAAALVEASGEGRAIYRHVLALEQGVLAERQSDSDDAVAWYLRAVANEARLVTEGSGPASSMAYAIGDRDAIDAVSAPLRLVAATPTPERVRHAHKAVLASRGRATSAVGTRRVFHSKDARTIDEVRSGLLRVVEWGGRLQGAGHPPAVLADLALALAALEGQAVLATSRREGHTHAWPSFSVPSP</sequence>
<evidence type="ECO:0000313" key="2">
    <source>
        <dbReference type="EMBL" id="SFH65485.1"/>
    </source>
</evidence>
<keyword evidence="1" id="KW-0614">Plasmid</keyword>
<dbReference type="EMBL" id="CP015368">
    <property type="protein sequence ID" value="APT34990.1"/>
    <property type="molecule type" value="Genomic_DNA"/>
</dbReference>
<evidence type="ECO:0000313" key="4">
    <source>
        <dbReference type="Proteomes" id="UP000199140"/>
    </source>
</evidence>
<dbReference type="Proteomes" id="UP000199140">
    <property type="component" value="Unassembled WGS sequence"/>
</dbReference>
<protein>
    <submittedName>
        <fullName evidence="2">Uncharacterized protein</fullName>
    </submittedName>
</protein>
<name>A0AAE8L9I6_9HYPH</name>
<dbReference type="EMBL" id="FOPK01000040">
    <property type="protein sequence ID" value="SFH65485.1"/>
    <property type="molecule type" value="Genomic_DNA"/>
</dbReference>
<dbReference type="RefSeq" id="WP_075382166.1">
    <property type="nucleotide sequence ID" value="NZ_CP015368.1"/>
</dbReference>
<organism evidence="2 4">
    <name type="scientific">Methylobacterium phyllosphaerae</name>
    <dbReference type="NCBI Taxonomy" id="418223"/>
    <lineage>
        <taxon>Bacteria</taxon>
        <taxon>Pseudomonadati</taxon>
        <taxon>Pseudomonadota</taxon>
        <taxon>Alphaproteobacteria</taxon>
        <taxon>Hyphomicrobiales</taxon>
        <taxon>Methylobacteriaceae</taxon>
        <taxon>Methylobacterium</taxon>
    </lineage>
</organism>
<geneLocation type="plasmid" evidence="1 3">
    <name>CBMB27-p1</name>
</geneLocation>
<gene>
    <name evidence="1" type="ORF">MCBMB27_05699</name>
    <name evidence="2" type="ORF">SAMN05192567_14011</name>
</gene>
<keyword evidence="3" id="KW-1185">Reference proteome</keyword>
<dbReference type="KEGG" id="mphy:MCBMB27_05699"/>
<reference evidence="2 4" key="2">
    <citation type="submission" date="2016-10" db="EMBL/GenBank/DDBJ databases">
        <authorList>
            <person name="Varghese N."/>
            <person name="Submissions S."/>
        </authorList>
    </citation>
    <scope>NUCLEOTIDE SEQUENCE [LARGE SCALE GENOMIC DNA]</scope>
    <source>
        <strain evidence="2 4">CBMB27</strain>
    </source>
</reference>
<dbReference type="AlphaFoldDB" id="A0AAE8L9I6"/>
<reference evidence="1 3" key="1">
    <citation type="submission" date="2016-04" db="EMBL/GenBank/DDBJ databases">
        <title>Complete genome sequencing and analysis of CBMB27, Methylobacterium phyllosphaerae isolated from leaf tissues of rice (Oryza sativa L.).</title>
        <authorList>
            <person name="Lee Y."/>
            <person name="Hwangbo K."/>
            <person name="Chung H."/>
            <person name="Yoo J."/>
            <person name="Kim K.Y."/>
            <person name="Sa T.M."/>
            <person name="Um Y."/>
            <person name="Madhaiyan M."/>
        </authorList>
    </citation>
    <scope>NUCLEOTIDE SEQUENCE [LARGE SCALE GENOMIC DNA]</scope>
    <source>
        <strain evidence="1 3">CBMB27</strain>
        <plasmid evidence="1 3">CBMB27-p1</plasmid>
    </source>
</reference>